<dbReference type="GO" id="GO:0030435">
    <property type="term" value="P:sporulation resulting in formation of a cellular spore"/>
    <property type="evidence" value="ECO:0007669"/>
    <property type="project" value="InterPro"/>
</dbReference>
<dbReference type="AlphaFoldDB" id="A0A5C4TET5"/>
<dbReference type="Pfam" id="PF08486">
    <property type="entry name" value="SpoIID"/>
    <property type="match status" value="1"/>
</dbReference>
<reference evidence="2 3" key="1">
    <citation type="submission" date="2019-05" db="EMBL/GenBank/DDBJ databases">
        <title>We sequenced the genome of Paenibacillus hemerocallicola KCTC 33185 for further insight into its adaptation and study the phylogeny of Paenibacillus.</title>
        <authorList>
            <person name="Narsing Rao M.P."/>
        </authorList>
    </citation>
    <scope>NUCLEOTIDE SEQUENCE [LARGE SCALE GENOMIC DNA]</scope>
    <source>
        <strain evidence="2 3">KCTC 33185</strain>
    </source>
</reference>
<keyword evidence="3" id="KW-1185">Reference proteome</keyword>
<dbReference type="Gene3D" id="3.30.70.1070">
    <property type="entry name" value="Sporulation related repeat"/>
    <property type="match status" value="1"/>
</dbReference>
<dbReference type="PANTHER" id="PTHR30032:SF4">
    <property type="entry name" value="AMIDASE ENHANCER"/>
    <property type="match status" value="1"/>
</dbReference>
<evidence type="ECO:0000313" key="3">
    <source>
        <dbReference type="Proteomes" id="UP000307943"/>
    </source>
</evidence>
<evidence type="ECO:0000259" key="1">
    <source>
        <dbReference type="PROSITE" id="PS51724"/>
    </source>
</evidence>
<gene>
    <name evidence="2" type="ORF">FE784_04480</name>
</gene>
<dbReference type="InterPro" id="IPR013486">
    <property type="entry name" value="SpoIID/LytB"/>
</dbReference>
<feature type="domain" description="SPOR" evidence="1">
    <location>
        <begin position="94"/>
        <end position="173"/>
    </location>
</feature>
<evidence type="ECO:0000313" key="2">
    <source>
        <dbReference type="EMBL" id="TNJ67644.1"/>
    </source>
</evidence>
<organism evidence="2 3">
    <name type="scientific">Paenibacillus hemerocallicola</name>
    <dbReference type="NCBI Taxonomy" id="1172614"/>
    <lineage>
        <taxon>Bacteria</taxon>
        <taxon>Bacillati</taxon>
        <taxon>Bacillota</taxon>
        <taxon>Bacilli</taxon>
        <taxon>Bacillales</taxon>
        <taxon>Paenibacillaceae</taxon>
        <taxon>Paenibacillus</taxon>
    </lineage>
</organism>
<comment type="caution">
    <text evidence="2">The sequence shown here is derived from an EMBL/GenBank/DDBJ whole genome shotgun (WGS) entry which is preliminary data.</text>
</comment>
<dbReference type="InterPro" id="IPR007730">
    <property type="entry name" value="SPOR-like_dom"/>
</dbReference>
<sequence length="710" mass="75323">MKSMTRRERPRRFAAWVAAMLAIALCVPAMYTKSYAAVPKLDQIRVALFVSDGKNYNVTVPTVTLSSPKGLDIGIRDFSAVRNWAAAPAGAQVRFSFDGYKVLLLETSEAAAAKQLLQTLNATQDKAYVFQTAKLGKIVYQVYAGMYVSRDEAGAAQQRIAANAAAAALLKGAPATIAGPLHWNAGAFPTEAAAGQQADAFRQLGLDAWVALLEAGGTPSYQVWIGEAADMEQLNAVQLQAVKLAPGMALQPVAPAAPYLLKRDDVTASIATGGTAAATHYAFNPASQQVWVTPKESGIAVAEKSNRQYRGSIEVSQHNGKLAVVNELPFEQYLVSVVGAEMSPSWPAEALKAQAVAARSFALSRGTKYQIANVSDSSSDQVYYGIQREDERVAAAVAATAGEVLTVGGSPIEPYFFSNGGGKTGDPVEVWGQPIPYVQSTASPDEGAQTNKQQWHRVALSSGSIGYIREDFVTESTARNNAGLPVVTVKGAGINIRSAPYVDDVKNGSIATVNQGDKLVSLGKTVESNDYAWVRGPYSAGELLKDLNLTIAKPVAGVLERLEVSKRGPSGRAVELKANGQPITVQKPDTFRNALFDAPSTRFEIEETGRYTVLGANGQTRSLPETKGTLYASSAASAAAVPVAGPNMIVMGEAGAIRVATKDPQFRLTGNGSGHGLGMSQWGARGLAEQGYDYKRILQYYYIGITIAKD</sequence>
<accession>A0A5C4TET5</accession>
<dbReference type="OrthoDB" id="9794671at2"/>
<name>A0A5C4TET5_9BACL</name>
<dbReference type="Proteomes" id="UP000307943">
    <property type="component" value="Unassembled WGS sequence"/>
</dbReference>
<dbReference type="EMBL" id="VDCQ01000004">
    <property type="protein sequence ID" value="TNJ67644.1"/>
    <property type="molecule type" value="Genomic_DNA"/>
</dbReference>
<dbReference type="PANTHER" id="PTHR30032">
    <property type="entry name" value="N-ACETYLMURAMOYL-L-ALANINE AMIDASE-RELATED"/>
    <property type="match status" value="1"/>
</dbReference>
<proteinExistence type="predicted"/>
<dbReference type="NCBIfam" id="TIGR02669">
    <property type="entry name" value="SpoIID_LytB"/>
    <property type="match status" value="1"/>
</dbReference>
<dbReference type="InterPro" id="IPR013693">
    <property type="entry name" value="SpoIID/LytB_N"/>
</dbReference>
<dbReference type="InterPro" id="IPR036680">
    <property type="entry name" value="SPOR-like_sf"/>
</dbReference>
<dbReference type="GO" id="GO:0042834">
    <property type="term" value="F:peptidoglycan binding"/>
    <property type="evidence" value="ECO:0007669"/>
    <property type="project" value="InterPro"/>
</dbReference>
<dbReference type="Pfam" id="PF05036">
    <property type="entry name" value="SPOR"/>
    <property type="match status" value="1"/>
</dbReference>
<dbReference type="InterPro" id="IPR051922">
    <property type="entry name" value="Bact_Sporulation_Assoc"/>
</dbReference>
<protein>
    <submittedName>
        <fullName evidence="2">SpoIID/LytB domain-containing protein</fullName>
    </submittedName>
</protein>
<dbReference type="PROSITE" id="PS51724">
    <property type="entry name" value="SPOR"/>
    <property type="match status" value="1"/>
</dbReference>
<dbReference type="GO" id="GO:0030288">
    <property type="term" value="C:outer membrane-bounded periplasmic space"/>
    <property type="evidence" value="ECO:0007669"/>
    <property type="project" value="TreeGrafter"/>
</dbReference>